<sequence length="120" mass="13028">MIPTGTVIGHKDRPLKVSDLSESFVQIVCADRIVFRFAEDRHEVLKATGPYGCRAAKIEGGGILIFEVGEFEDCIILIDGMIHSRENPAKVGSRLQIVRPDGTGVDLPSIGDLGVIIDVR</sequence>
<evidence type="ECO:0000313" key="1">
    <source>
        <dbReference type="EMBL" id="OQA52283.1"/>
    </source>
</evidence>
<proteinExistence type="predicted"/>
<protein>
    <submittedName>
        <fullName evidence="1">Uncharacterized protein</fullName>
    </submittedName>
</protein>
<comment type="caution">
    <text evidence="1">The sequence shown here is derived from an EMBL/GenBank/DDBJ whole genome shotgun (WGS) entry which is preliminary data.</text>
</comment>
<reference evidence="1" key="1">
    <citation type="submission" date="2017-02" db="EMBL/GenBank/DDBJ databases">
        <title>Delving into the versatile metabolic prowess of the omnipresent phylum Bacteroidetes.</title>
        <authorList>
            <person name="Nobu M.K."/>
            <person name="Mei R."/>
            <person name="Narihiro T."/>
            <person name="Kuroda K."/>
            <person name="Liu W.-T."/>
        </authorList>
    </citation>
    <scope>NUCLEOTIDE SEQUENCE</scope>
    <source>
        <strain evidence="1">ADurb.Bin280</strain>
    </source>
</reference>
<dbReference type="Proteomes" id="UP000485367">
    <property type="component" value="Unassembled WGS sequence"/>
</dbReference>
<organism evidence="1">
    <name type="scientific">candidate division WS2 bacterium ADurb.Bin280</name>
    <dbReference type="NCBI Taxonomy" id="1852829"/>
    <lineage>
        <taxon>Bacteria</taxon>
        <taxon>candidate division WS2</taxon>
    </lineage>
</organism>
<accession>A0A1V5SDF9</accession>
<dbReference type="AlphaFoldDB" id="A0A1V5SDF9"/>
<dbReference type="EMBL" id="MWBO01000038">
    <property type="protein sequence ID" value="OQA52283.1"/>
    <property type="molecule type" value="Genomic_DNA"/>
</dbReference>
<gene>
    <name evidence="1" type="ORF">BWY43_00567</name>
</gene>
<name>A0A1V5SDF9_9BACT</name>